<dbReference type="GO" id="GO:0046872">
    <property type="term" value="F:metal ion binding"/>
    <property type="evidence" value="ECO:0007669"/>
    <property type="project" value="UniProtKB-KW"/>
</dbReference>
<dbReference type="AlphaFoldDB" id="A0A0J9E1I3"/>
<keyword evidence="9 10" id="KW-0472">Membrane</keyword>
<feature type="binding site" evidence="11">
    <location>
        <position position="430"/>
    </location>
    <ligand>
        <name>K(+)</name>
        <dbReference type="ChEBI" id="CHEBI:29103"/>
    </ligand>
</feature>
<evidence type="ECO:0000256" key="2">
    <source>
        <dbReference type="ARBA" id="ARBA00022448"/>
    </source>
</evidence>
<gene>
    <name evidence="13" type="ORF">AIOL_001707</name>
</gene>
<keyword evidence="7 12" id="KW-1133">Transmembrane helix</keyword>
<feature type="binding site" evidence="11">
    <location>
        <position position="112"/>
    </location>
    <ligand>
        <name>K(+)</name>
        <dbReference type="ChEBI" id="CHEBI:29103"/>
    </ligand>
</feature>
<dbReference type="PANTHER" id="PTHR32024:SF3">
    <property type="entry name" value="TRK SYSTEM POTASSIUM UPTAKE PROTEIN"/>
    <property type="match status" value="1"/>
</dbReference>
<evidence type="ECO:0000256" key="12">
    <source>
        <dbReference type="SAM" id="Phobius"/>
    </source>
</evidence>
<feature type="binding site" evidence="11">
    <location>
        <position position="113"/>
    </location>
    <ligand>
        <name>K(+)</name>
        <dbReference type="ChEBI" id="CHEBI:29103"/>
    </ligand>
</feature>
<dbReference type="STRING" id="1675527.AIOL_001707"/>
<feature type="transmembrane region" description="Helical" evidence="12">
    <location>
        <begin position="71"/>
        <end position="92"/>
    </location>
</feature>
<keyword evidence="10" id="KW-0997">Cell inner membrane</keyword>
<dbReference type="Pfam" id="PF02386">
    <property type="entry name" value="TrkH"/>
    <property type="match status" value="1"/>
</dbReference>
<keyword evidence="3 10" id="KW-1003">Cell membrane</keyword>
<feature type="transmembrane region" description="Helical" evidence="12">
    <location>
        <begin position="134"/>
        <end position="154"/>
    </location>
</feature>
<dbReference type="GO" id="GO:0005886">
    <property type="term" value="C:plasma membrane"/>
    <property type="evidence" value="ECO:0007669"/>
    <property type="project" value="UniProtKB-SubCell"/>
</dbReference>
<feature type="transmembrane region" description="Helical" evidence="12">
    <location>
        <begin position="40"/>
        <end position="59"/>
    </location>
</feature>
<evidence type="ECO:0000256" key="9">
    <source>
        <dbReference type="ARBA" id="ARBA00023136"/>
    </source>
</evidence>
<keyword evidence="8 10" id="KW-0406">Ion transport</keyword>
<dbReference type="InterPro" id="IPR003445">
    <property type="entry name" value="Cat_transpt"/>
</dbReference>
<evidence type="ECO:0000313" key="13">
    <source>
        <dbReference type="EMBL" id="KMW56751.1"/>
    </source>
</evidence>
<feature type="binding site" evidence="11">
    <location>
        <position position="220"/>
    </location>
    <ligand>
        <name>K(+)</name>
        <dbReference type="ChEBI" id="CHEBI:29103"/>
    </ligand>
</feature>
<dbReference type="RefSeq" id="WP_049642588.1">
    <property type="nucleotide sequence ID" value="NZ_LFTY01000002.1"/>
</dbReference>
<feature type="transmembrane region" description="Helical" evidence="12">
    <location>
        <begin position="7"/>
        <end position="28"/>
    </location>
</feature>
<feature type="transmembrane region" description="Helical" evidence="12">
    <location>
        <begin position="273"/>
        <end position="290"/>
    </location>
</feature>
<dbReference type="EMBL" id="LFTY01000002">
    <property type="protein sequence ID" value="KMW56751.1"/>
    <property type="molecule type" value="Genomic_DNA"/>
</dbReference>
<feature type="transmembrane region" description="Helical" evidence="12">
    <location>
        <begin position="388"/>
        <end position="412"/>
    </location>
</feature>
<evidence type="ECO:0000256" key="3">
    <source>
        <dbReference type="ARBA" id="ARBA00022475"/>
    </source>
</evidence>
<keyword evidence="6 10" id="KW-0630">Potassium</keyword>
<keyword evidence="4 10" id="KW-0633">Potassium transport</keyword>
<evidence type="ECO:0000256" key="1">
    <source>
        <dbReference type="ARBA" id="ARBA00004651"/>
    </source>
</evidence>
<keyword evidence="5 12" id="KW-0812">Transmembrane</keyword>
<feature type="transmembrane region" description="Helical" evidence="12">
    <location>
        <begin position="230"/>
        <end position="252"/>
    </location>
</feature>
<protein>
    <recommendedName>
        <fullName evidence="10">Trk system potassium uptake protein</fullName>
    </recommendedName>
</protein>
<dbReference type="GO" id="GO:0015379">
    <property type="term" value="F:potassium:chloride symporter activity"/>
    <property type="evidence" value="ECO:0007669"/>
    <property type="project" value="InterPro"/>
</dbReference>
<dbReference type="Proteomes" id="UP000037178">
    <property type="component" value="Unassembled WGS sequence"/>
</dbReference>
<evidence type="ECO:0000256" key="11">
    <source>
        <dbReference type="PIRSR" id="PIRSR006247-1"/>
    </source>
</evidence>
<accession>A0A0J9E1I3</accession>
<keyword evidence="14" id="KW-1185">Reference proteome</keyword>
<evidence type="ECO:0000256" key="6">
    <source>
        <dbReference type="ARBA" id="ARBA00022958"/>
    </source>
</evidence>
<organism evidence="13 14">
    <name type="scientific">Candidatus Rhodobacter oscarellae</name>
    <dbReference type="NCBI Taxonomy" id="1675527"/>
    <lineage>
        <taxon>Bacteria</taxon>
        <taxon>Pseudomonadati</taxon>
        <taxon>Pseudomonadota</taxon>
        <taxon>Alphaproteobacteria</taxon>
        <taxon>Rhodobacterales</taxon>
        <taxon>Rhodobacter group</taxon>
        <taxon>Rhodobacter</taxon>
    </lineage>
</organism>
<comment type="caution">
    <text evidence="13">The sequence shown here is derived from an EMBL/GenBank/DDBJ whole genome shotgun (WGS) entry which is preliminary data.</text>
</comment>
<feature type="transmembrane region" description="Helical" evidence="12">
    <location>
        <begin position="323"/>
        <end position="343"/>
    </location>
</feature>
<feature type="transmembrane region" description="Helical" evidence="12">
    <location>
        <begin position="454"/>
        <end position="479"/>
    </location>
</feature>
<evidence type="ECO:0000256" key="5">
    <source>
        <dbReference type="ARBA" id="ARBA00022692"/>
    </source>
</evidence>
<keyword evidence="11" id="KW-0479">Metal-binding</keyword>
<evidence type="ECO:0000256" key="10">
    <source>
        <dbReference type="PIRNR" id="PIRNR006247"/>
    </source>
</evidence>
<comment type="function">
    <text evidence="10">Low-affinity potassium transport system. Interacts with Trk system potassium uptake protein TrkA.</text>
</comment>
<sequence length="481" mass="51026">MFDLRPVVYVSGLLVAALGAAMLVPLAVDFYYGDDHWPVFLESAILTMAVGGLAALASANAVRSKLSLQQTFLLTTGVWLLLPVFGAIPFLLGEPNARIVDAFFEAMSGLTTTGSTVFIGLEKLPRSVLVWRSMLQWFGGVGIIVVAMVFLPELRVGGMQIFRSESFDTDGKVLPRAAQIASRISVAYFLLTAACCVAYFAVGMPAFHAFNHALTTVATGGFSTYDASFGVFRGPAEYVAAVFMALASLPFVRYVQMMAGSTAPMLRDPQVRGFAAISVVLFAAIAAYQVQGGVDWPVAIRTTVFNVTSIFTGTGYASTDYQLWGPFAVVLFFFIGLIGGCAGSTSCSIKVFRYQLLIASIRAQISKIHAPHGVFTPRYDGRPVSDDVLSSVMVFFVAFIVSLGVLSVLLGATGLDLTTSVSGAAAALANIGPGLGEIIGPAGYYGTLSDTAKWILSAGMLIGRLELMAVFVILGGTFWRA</sequence>
<proteinExistence type="inferred from homology"/>
<comment type="similarity">
    <text evidence="10">Belongs to the TrkH potassium transport family.</text>
</comment>
<reference evidence="13 14" key="1">
    <citation type="submission" date="2015-06" db="EMBL/GenBank/DDBJ databases">
        <title>Draft genome sequence of an Alphaproteobacteria species associated to the Mediterranean sponge Oscarella lobularis.</title>
        <authorList>
            <person name="Jourda C."/>
            <person name="Santini S."/>
            <person name="Claverie J.-M."/>
        </authorList>
    </citation>
    <scope>NUCLEOTIDE SEQUENCE [LARGE SCALE GENOMIC DNA]</scope>
    <source>
        <strain evidence="13">IGS</strain>
    </source>
</reference>
<dbReference type="OrthoDB" id="9810952at2"/>
<keyword evidence="2 10" id="KW-0813">Transport</keyword>
<feature type="transmembrane region" description="Helical" evidence="12">
    <location>
        <begin position="186"/>
        <end position="210"/>
    </location>
</feature>
<evidence type="ECO:0000256" key="8">
    <source>
        <dbReference type="ARBA" id="ARBA00023065"/>
    </source>
</evidence>
<dbReference type="PATRIC" id="fig|1675527.3.peg.1801"/>
<evidence type="ECO:0000313" key="14">
    <source>
        <dbReference type="Proteomes" id="UP000037178"/>
    </source>
</evidence>
<name>A0A0J9E1I3_9RHOB</name>
<comment type="subcellular location">
    <subcellularLocation>
        <location evidence="10">Cell inner membrane</location>
        <topology evidence="10">Multi-pass membrane protein</topology>
    </subcellularLocation>
    <subcellularLocation>
        <location evidence="1">Cell membrane</location>
        <topology evidence="1">Multi-pass membrane protein</topology>
    </subcellularLocation>
</comment>
<dbReference type="InterPro" id="IPR004772">
    <property type="entry name" value="TrkH"/>
</dbReference>
<evidence type="ECO:0000256" key="7">
    <source>
        <dbReference type="ARBA" id="ARBA00022989"/>
    </source>
</evidence>
<dbReference type="PIRSF" id="PIRSF006247">
    <property type="entry name" value="TrkH"/>
    <property type="match status" value="1"/>
</dbReference>
<evidence type="ECO:0000256" key="4">
    <source>
        <dbReference type="ARBA" id="ARBA00022538"/>
    </source>
</evidence>
<feature type="binding site" evidence="11">
    <location>
        <position position="314"/>
    </location>
    <ligand>
        <name>K(+)</name>
        <dbReference type="ChEBI" id="CHEBI:29103"/>
    </ligand>
</feature>
<dbReference type="PANTHER" id="PTHR32024">
    <property type="entry name" value="TRK SYSTEM POTASSIUM UPTAKE PROTEIN TRKG-RELATED"/>
    <property type="match status" value="1"/>
</dbReference>